<evidence type="ECO:0000313" key="14">
    <source>
        <dbReference type="Proteomes" id="UP000229498"/>
    </source>
</evidence>
<feature type="domain" description="Peptidase M48" evidence="12">
    <location>
        <begin position="76"/>
        <end position="270"/>
    </location>
</feature>
<dbReference type="EMBL" id="PHIG01000011">
    <property type="protein sequence ID" value="PJK30930.1"/>
    <property type="molecule type" value="Genomic_DNA"/>
</dbReference>
<accession>A0A2M9G5F3</accession>
<keyword evidence="9 11" id="KW-0472">Membrane</keyword>
<comment type="caution">
    <text evidence="13">The sequence shown here is derived from an EMBL/GenBank/DDBJ whole genome shotgun (WGS) entry which is preliminary data.</text>
</comment>
<keyword evidence="7 11" id="KW-1133">Transmembrane helix</keyword>
<reference evidence="13 14" key="1">
    <citation type="submission" date="2017-11" db="EMBL/GenBank/DDBJ databases">
        <title>Draft genome sequence of Rhizobiales bacterium SY3-13.</title>
        <authorList>
            <person name="Sun C."/>
        </authorList>
    </citation>
    <scope>NUCLEOTIDE SEQUENCE [LARGE SCALE GENOMIC DNA]</scope>
    <source>
        <strain evidence="13 14">SY3-13</strain>
    </source>
</reference>
<keyword evidence="1" id="KW-1003">Cell membrane</keyword>
<evidence type="ECO:0000256" key="1">
    <source>
        <dbReference type="ARBA" id="ARBA00022475"/>
    </source>
</evidence>
<dbReference type="GO" id="GO:0046872">
    <property type="term" value="F:metal ion binding"/>
    <property type="evidence" value="ECO:0007669"/>
    <property type="project" value="UniProtKB-KW"/>
</dbReference>
<keyword evidence="6 10" id="KW-0862">Zinc</keyword>
<proteinExistence type="inferred from homology"/>
<organism evidence="13 14">
    <name type="scientific">Minwuia thermotolerans</name>
    <dbReference type="NCBI Taxonomy" id="2056226"/>
    <lineage>
        <taxon>Bacteria</taxon>
        <taxon>Pseudomonadati</taxon>
        <taxon>Pseudomonadota</taxon>
        <taxon>Alphaproteobacteria</taxon>
        <taxon>Minwuiales</taxon>
        <taxon>Minwuiaceae</taxon>
        <taxon>Minwuia</taxon>
    </lineage>
</organism>
<keyword evidence="8 10" id="KW-0482">Metalloprotease</keyword>
<evidence type="ECO:0000256" key="2">
    <source>
        <dbReference type="ARBA" id="ARBA00022670"/>
    </source>
</evidence>
<dbReference type="InterPro" id="IPR001915">
    <property type="entry name" value="Peptidase_M48"/>
</dbReference>
<dbReference type="PANTHER" id="PTHR43221">
    <property type="entry name" value="PROTEASE HTPX"/>
    <property type="match status" value="1"/>
</dbReference>
<evidence type="ECO:0000256" key="10">
    <source>
        <dbReference type="RuleBase" id="RU003983"/>
    </source>
</evidence>
<evidence type="ECO:0000313" key="13">
    <source>
        <dbReference type="EMBL" id="PJK30930.1"/>
    </source>
</evidence>
<comment type="cofactor">
    <cofactor evidence="10">
        <name>Zn(2+)</name>
        <dbReference type="ChEBI" id="CHEBI:29105"/>
    </cofactor>
    <text evidence="10">Binds 1 zinc ion per subunit.</text>
</comment>
<evidence type="ECO:0000256" key="4">
    <source>
        <dbReference type="ARBA" id="ARBA00022723"/>
    </source>
</evidence>
<feature type="transmembrane region" description="Helical" evidence="11">
    <location>
        <begin position="20"/>
        <end position="48"/>
    </location>
</feature>
<comment type="similarity">
    <text evidence="10">Belongs to the peptidase M48 family.</text>
</comment>
<keyword evidence="4" id="KW-0479">Metal-binding</keyword>
<dbReference type="GO" id="GO:0006508">
    <property type="term" value="P:proteolysis"/>
    <property type="evidence" value="ECO:0007669"/>
    <property type="project" value="UniProtKB-KW"/>
</dbReference>
<keyword evidence="3 11" id="KW-0812">Transmembrane</keyword>
<keyword evidence="5 10" id="KW-0378">Hydrolase</keyword>
<keyword evidence="14" id="KW-1185">Reference proteome</keyword>
<dbReference type="OrthoDB" id="15218at2"/>
<evidence type="ECO:0000256" key="9">
    <source>
        <dbReference type="ARBA" id="ARBA00023136"/>
    </source>
</evidence>
<dbReference type="PANTHER" id="PTHR43221:SF2">
    <property type="entry name" value="PROTEASE HTPX HOMOLOG"/>
    <property type="match status" value="1"/>
</dbReference>
<dbReference type="InterPro" id="IPR050083">
    <property type="entry name" value="HtpX_protease"/>
</dbReference>
<gene>
    <name evidence="13" type="ORF">CVT23_03440</name>
</gene>
<evidence type="ECO:0000256" key="7">
    <source>
        <dbReference type="ARBA" id="ARBA00022989"/>
    </source>
</evidence>
<protein>
    <recommendedName>
        <fullName evidence="12">Peptidase M48 domain-containing protein</fullName>
    </recommendedName>
</protein>
<dbReference type="Gene3D" id="3.30.2010.10">
    <property type="entry name" value="Metalloproteases ('zincins'), catalytic domain"/>
    <property type="match status" value="1"/>
</dbReference>
<evidence type="ECO:0000256" key="11">
    <source>
        <dbReference type="SAM" id="Phobius"/>
    </source>
</evidence>
<evidence type="ECO:0000256" key="5">
    <source>
        <dbReference type="ARBA" id="ARBA00022801"/>
    </source>
</evidence>
<feature type="transmembrane region" description="Helical" evidence="11">
    <location>
        <begin position="155"/>
        <end position="173"/>
    </location>
</feature>
<evidence type="ECO:0000256" key="6">
    <source>
        <dbReference type="ARBA" id="ARBA00022833"/>
    </source>
</evidence>
<evidence type="ECO:0000256" key="8">
    <source>
        <dbReference type="ARBA" id="ARBA00023049"/>
    </source>
</evidence>
<dbReference type="RefSeq" id="WP_109792601.1">
    <property type="nucleotide sequence ID" value="NZ_PHIG01000011.1"/>
</dbReference>
<dbReference type="Pfam" id="PF01435">
    <property type="entry name" value="Peptidase_M48"/>
    <property type="match status" value="1"/>
</dbReference>
<dbReference type="Proteomes" id="UP000229498">
    <property type="component" value="Unassembled WGS sequence"/>
</dbReference>
<sequence length="274" mass="29865">MRAVREWSLSRLPLAGMGGVWVIAASATFGVWGGVAVAVAVALAIVALPHLPEIMELRIAHARPLQRRMSERFGTRLAEISRAAGLAQPPEIRVIDGAPNAFSIGDRRHCVILISRSLLELLSERHLIAVIAHEVAHVAAGDVRLIRFGEAMSRVTFAAAVLGLLTGAVTYMITGEQMAPDWVYWFLAFAPAATSLLQTALSRRREYAADARSVRLTGDPGALSQALARIQFANGAHMKDTIEEFAGVRGRSWMRTHPPVPDRIDRLQRMAGRN</sequence>
<keyword evidence="2 10" id="KW-0645">Protease</keyword>
<evidence type="ECO:0000259" key="12">
    <source>
        <dbReference type="Pfam" id="PF01435"/>
    </source>
</evidence>
<name>A0A2M9G5F3_9PROT</name>
<evidence type="ECO:0000256" key="3">
    <source>
        <dbReference type="ARBA" id="ARBA00022692"/>
    </source>
</evidence>
<dbReference type="AlphaFoldDB" id="A0A2M9G5F3"/>
<feature type="transmembrane region" description="Helical" evidence="11">
    <location>
        <begin position="185"/>
        <end position="202"/>
    </location>
</feature>
<dbReference type="GO" id="GO:0004222">
    <property type="term" value="F:metalloendopeptidase activity"/>
    <property type="evidence" value="ECO:0007669"/>
    <property type="project" value="InterPro"/>
</dbReference>